<keyword evidence="2" id="KW-1185">Reference proteome</keyword>
<gene>
    <name evidence="1" type="ORF">CRG98_000856</name>
</gene>
<evidence type="ECO:0000313" key="1">
    <source>
        <dbReference type="EMBL" id="PKI78789.1"/>
    </source>
</evidence>
<proteinExistence type="predicted"/>
<dbReference type="EMBL" id="PGOL01000036">
    <property type="protein sequence ID" value="PKI78789.1"/>
    <property type="molecule type" value="Genomic_DNA"/>
</dbReference>
<comment type="caution">
    <text evidence="1">The sequence shown here is derived from an EMBL/GenBank/DDBJ whole genome shotgun (WGS) entry which is preliminary data.</text>
</comment>
<sequence length="128" mass="14235">MVVYDLARQQIGWTSYDCKSFSSGLGFLSCALKQEELLEQFLITTESPAGSRSVNVSTTSSSGKNEIVTVNAGQPMKRSDSLLWIHRFHGESIPHGLRLEEVIKNPDTRRYFSSAQALANYAEILIHA</sequence>
<protein>
    <submittedName>
        <fullName evidence="1">Uncharacterized protein</fullName>
    </submittedName>
</protein>
<reference evidence="1 2" key="1">
    <citation type="submission" date="2017-11" db="EMBL/GenBank/DDBJ databases">
        <title>De-novo sequencing of pomegranate (Punica granatum L.) genome.</title>
        <authorList>
            <person name="Akparov Z."/>
            <person name="Amiraslanov A."/>
            <person name="Hajiyeva S."/>
            <person name="Abbasov M."/>
            <person name="Kaur K."/>
            <person name="Hamwieh A."/>
            <person name="Solovyev V."/>
            <person name="Salamov A."/>
            <person name="Braich B."/>
            <person name="Kosarev P."/>
            <person name="Mahmoud A."/>
            <person name="Hajiyev E."/>
            <person name="Babayeva S."/>
            <person name="Izzatullayeva V."/>
            <person name="Mammadov A."/>
            <person name="Mammadov A."/>
            <person name="Sharifova S."/>
            <person name="Ojaghi J."/>
            <person name="Eynullazada K."/>
            <person name="Bayramov B."/>
            <person name="Abdulazimova A."/>
            <person name="Shahmuradov I."/>
        </authorList>
    </citation>
    <scope>NUCLEOTIDE SEQUENCE [LARGE SCALE GENOMIC DNA]</scope>
    <source>
        <strain evidence="2">cv. AG2017</strain>
        <tissue evidence="1">Leaf</tissue>
    </source>
</reference>
<dbReference type="AlphaFoldDB" id="A0A2I0LDP5"/>
<name>A0A2I0LDP5_PUNGR</name>
<evidence type="ECO:0000313" key="2">
    <source>
        <dbReference type="Proteomes" id="UP000233551"/>
    </source>
</evidence>
<organism evidence="1 2">
    <name type="scientific">Punica granatum</name>
    <name type="common">Pomegranate</name>
    <dbReference type="NCBI Taxonomy" id="22663"/>
    <lineage>
        <taxon>Eukaryota</taxon>
        <taxon>Viridiplantae</taxon>
        <taxon>Streptophyta</taxon>
        <taxon>Embryophyta</taxon>
        <taxon>Tracheophyta</taxon>
        <taxon>Spermatophyta</taxon>
        <taxon>Magnoliopsida</taxon>
        <taxon>eudicotyledons</taxon>
        <taxon>Gunneridae</taxon>
        <taxon>Pentapetalae</taxon>
        <taxon>rosids</taxon>
        <taxon>malvids</taxon>
        <taxon>Myrtales</taxon>
        <taxon>Lythraceae</taxon>
        <taxon>Punica</taxon>
    </lineage>
</organism>
<dbReference type="Proteomes" id="UP000233551">
    <property type="component" value="Unassembled WGS sequence"/>
</dbReference>
<accession>A0A2I0LDP5</accession>